<dbReference type="Proteomes" id="UP000198948">
    <property type="component" value="Unassembled WGS sequence"/>
</dbReference>
<dbReference type="GO" id="GO:0071555">
    <property type="term" value="P:cell wall organization"/>
    <property type="evidence" value="ECO:0007669"/>
    <property type="project" value="UniProtKB-KW"/>
</dbReference>
<dbReference type="InterPro" id="IPR050515">
    <property type="entry name" value="Beta-lactam/transpept"/>
</dbReference>
<dbReference type="InterPro" id="IPR001460">
    <property type="entry name" value="PCN-bd_Tpept"/>
</dbReference>
<keyword evidence="7 10" id="KW-1133">Transmembrane helix</keyword>
<feature type="domain" description="Penicillin-binding protein transpeptidase" evidence="11">
    <location>
        <begin position="346"/>
        <end position="674"/>
    </location>
</feature>
<keyword evidence="13" id="KW-0131">Cell cycle</keyword>
<name>A0A1H9RT85_9LACT</name>
<evidence type="ECO:0000313" key="13">
    <source>
        <dbReference type="EMBL" id="SER75758.1"/>
    </source>
</evidence>
<evidence type="ECO:0000256" key="2">
    <source>
        <dbReference type="ARBA" id="ARBA00007171"/>
    </source>
</evidence>
<evidence type="ECO:0000256" key="9">
    <source>
        <dbReference type="ARBA" id="ARBA00023316"/>
    </source>
</evidence>
<keyword evidence="6" id="KW-0573">Peptidoglycan synthesis</keyword>
<dbReference type="SUPFAM" id="SSF56601">
    <property type="entry name" value="beta-lactamase/transpeptidase-like"/>
    <property type="match status" value="1"/>
</dbReference>
<dbReference type="GO" id="GO:0009252">
    <property type="term" value="P:peptidoglycan biosynthetic process"/>
    <property type="evidence" value="ECO:0007669"/>
    <property type="project" value="UniProtKB-KW"/>
</dbReference>
<keyword evidence="13" id="KW-0132">Cell division</keyword>
<sequence length="682" mass="74412">MKEPKKKKGKKAKKSHIPFRLNLLFFFVFVFFAILVMRLGVLQIVMGEEFELQVKRTDKTTITGSVPRGMIYDAQGKILVGNDAMQAITYTRGATVSGEDMIKISDSLSQFITMDLETVTERDYKDFWTAKNSDKITERLSDSEKTLDGSEAYEAQLAKVTDADLATLTDQEKTSAAIYKRMNGAYALTTTYIKNKDVTDTEIAEVSERLADLPGVGTATDWVRNYPEGDLLKSILGSVTSEKEGLPNDQLAGFLAKGYARNDRVGKSYLEKQYEQVLSGTKSESESETNANGEVIKTLEKYKGESGDNLVLTIDSNFQAKVDNLVIDYLKQAKSSGKYVLTDRLFVVAMNPQNGEILALSGKKINQETGEIEDYAIGTFTTAYGMGSAVKGATVLSGYMDGALNVGDTIVDEPLVFKGSAPKASFFNRNGRIAINDIDALERSSNVYMMKTVIKMGGGSYVPNGNLNIDLDVFSKLRNYFGEFGLGRKTGIDLPGEQIGVPGGSTEAGKALDFAIGQYDSYTPLQMAQYVSTIANGGYRIAPRVVKEVRGTNPDGSLGPVKTTFEPKILNKLNVTPEELNQVQQGFYNVAHRPLGTAYSSFVGADFDLAAKTGTDEAFYDGEIDSLKGSPVTNVTFVGYAPSDNPEIALSVVVPWANQTTLSGINNDLARAVFETYFQGKK</sequence>
<dbReference type="PANTHER" id="PTHR30627">
    <property type="entry name" value="PEPTIDOGLYCAN D,D-TRANSPEPTIDASE"/>
    <property type="match status" value="1"/>
</dbReference>
<dbReference type="EMBL" id="FOHA01000005">
    <property type="protein sequence ID" value="SER75758.1"/>
    <property type="molecule type" value="Genomic_DNA"/>
</dbReference>
<reference evidence="13 14" key="1">
    <citation type="submission" date="2016-10" db="EMBL/GenBank/DDBJ databases">
        <authorList>
            <person name="de Groot N.N."/>
        </authorList>
    </citation>
    <scope>NUCLEOTIDE SEQUENCE [LARGE SCALE GENOMIC DNA]</scope>
    <source>
        <strain evidence="13 14">DSM 13760</strain>
    </source>
</reference>
<dbReference type="Pfam" id="PF00905">
    <property type="entry name" value="Transpeptidase"/>
    <property type="match status" value="1"/>
</dbReference>
<evidence type="ECO:0000256" key="7">
    <source>
        <dbReference type="ARBA" id="ARBA00022989"/>
    </source>
</evidence>
<dbReference type="GO" id="GO:0008360">
    <property type="term" value="P:regulation of cell shape"/>
    <property type="evidence" value="ECO:0007669"/>
    <property type="project" value="UniProtKB-KW"/>
</dbReference>
<keyword evidence="3" id="KW-1003">Cell membrane</keyword>
<evidence type="ECO:0000256" key="1">
    <source>
        <dbReference type="ARBA" id="ARBA00004162"/>
    </source>
</evidence>
<keyword evidence="14" id="KW-1185">Reference proteome</keyword>
<dbReference type="InterPro" id="IPR012338">
    <property type="entry name" value="Beta-lactam/transpept-like"/>
</dbReference>
<dbReference type="Gene3D" id="1.10.10.1230">
    <property type="entry name" value="Penicillin-binding protein, N-terminal non-catalytic domain, head sub-domain"/>
    <property type="match status" value="1"/>
</dbReference>
<evidence type="ECO:0000256" key="4">
    <source>
        <dbReference type="ARBA" id="ARBA00022692"/>
    </source>
</evidence>
<evidence type="ECO:0000313" key="14">
    <source>
        <dbReference type="Proteomes" id="UP000198948"/>
    </source>
</evidence>
<dbReference type="InterPro" id="IPR005311">
    <property type="entry name" value="PBP_dimer"/>
</dbReference>
<proteinExistence type="inferred from homology"/>
<evidence type="ECO:0000259" key="11">
    <source>
        <dbReference type="Pfam" id="PF00905"/>
    </source>
</evidence>
<keyword evidence="4 10" id="KW-0812">Transmembrane</keyword>
<dbReference type="Gene3D" id="3.90.1310.10">
    <property type="entry name" value="Penicillin-binding protein 2a (Domain 2)"/>
    <property type="match status" value="1"/>
</dbReference>
<evidence type="ECO:0000256" key="6">
    <source>
        <dbReference type="ARBA" id="ARBA00022984"/>
    </source>
</evidence>
<dbReference type="GO" id="GO:0005886">
    <property type="term" value="C:plasma membrane"/>
    <property type="evidence" value="ECO:0007669"/>
    <property type="project" value="UniProtKB-SubCell"/>
</dbReference>
<evidence type="ECO:0000256" key="8">
    <source>
        <dbReference type="ARBA" id="ARBA00023136"/>
    </source>
</evidence>
<dbReference type="SUPFAM" id="SSF56519">
    <property type="entry name" value="Penicillin binding protein dimerisation domain"/>
    <property type="match status" value="1"/>
</dbReference>
<keyword evidence="8 10" id="KW-0472">Membrane</keyword>
<dbReference type="RefSeq" id="WP_245706235.1">
    <property type="nucleotide sequence ID" value="NZ_FOHA01000005.1"/>
</dbReference>
<accession>A0A1H9RT85</accession>
<feature type="transmembrane region" description="Helical" evidence="10">
    <location>
        <begin position="21"/>
        <end position="46"/>
    </location>
</feature>
<feature type="domain" description="Penicillin-binding protein dimerisation" evidence="12">
    <location>
        <begin position="66"/>
        <end position="299"/>
    </location>
</feature>
<dbReference type="GO" id="GO:0008658">
    <property type="term" value="F:penicillin binding"/>
    <property type="evidence" value="ECO:0007669"/>
    <property type="project" value="InterPro"/>
</dbReference>
<evidence type="ECO:0000259" key="12">
    <source>
        <dbReference type="Pfam" id="PF03717"/>
    </source>
</evidence>
<gene>
    <name evidence="13" type="ORF">SAMN04488559_10549</name>
</gene>
<organism evidence="13 14">
    <name type="scientific">Isobaculum melis</name>
    <dbReference type="NCBI Taxonomy" id="142588"/>
    <lineage>
        <taxon>Bacteria</taxon>
        <taxon>Bacillati</taxon>
        <taxon>Bacillota</taxon>
        <taxon>Bacilli</taxon>
        <taxon>Lactobacillales</taxon>
        <taxon>Carnobacteriaceae</taxon>
        <taxon>Isobaculum</taxon>
    </lineage>
</organism>
<keyword evidence="9" id="KW-0961">Cell wall biogenesis/degradation</keyword>
<dbReference type="PANTHER" id="PTHR30627:SF2">
    <property type="entry name" value="PEPTIDOGLYCAN D,D-TRANSPEPTIDASE MRDA"/>
    <property type="match status" value="1"/>
</dbReference>
<evidence type="ECO:0000256" key="5">
    <source>
        <dbReference type="ARBA" id="ARBA00022960"/>
    </source>
</evidence>
<keyword evidence="5" id="KW-0133">Cell shape</keyword>
<evidence type="ECO:0000256" key="3">
    <source>
        <dbReference type="ARBA" id="ARBA00022475"/>
    </source>
</evidence>
<evidence type="ECO:0000256" key="10">
    <source>
        <dbReference type="SAM" id="Phobius"/>
    </source>
</evidence>
<comment type="subcellular location">
    <subcellularLocation>
        <location evidence="1">Cell membrane</location>
        <topology evidence="1">Single-pass membrane protein</topology>
    </subcellularLocation>
</comment>
<dbReference type="AlphaFoldDB" id="A0A1H9RT85"/>
<dbReference type="GO" id="GO:0071972">
    <property type="term" value="F:peptidoglycan L,D-transpeptidase activity"/>
    <property type="evidence" value="ECO:0007669"/>
    <property type="project" value="TreeGrafter"/>
</dbReference>
<comment type="similarity">
    <text evidence="2">Belongs to the transpeptidase family.</text>
</comment>
<dbReference type="Pfam" id="PF03717">
    <property type="entry name" value="PBP_dimer"/>
    <property type="match status" value="1"/>
</dbReference>
<dbReference type="GO" id="GO:0051301">
    <property type="term" value="P:cell division"/>
    <property type="evidence" value="ECO:0007669"/>
    <property type="project" value="UniProtKB-KW"/>
</dbReference>
<dbReference type="STRING" id="142588.SAMN04488559_10549"/>
<protein>
    <submittedName>
        <fullName evidence="13">Cell division protein FtsI/penicillin-binding protein 2</fullName>
    </submittedName>
</protein>
<dbReference type="InterPro" id="IPR036138">
    <property type="entry name" value="PBP_dimer_sf"/>
</dbReference>
<dbReference type="Gene3D" id="3.40.710.10">
    <property type="entry name" value="DD-peptidase/beta-lactamase superfamily"/>
    <property type="match status" value="1"/>
</dbReference>